<reference evidence="3" key="1">
    <citation type="submission" date="2019-05" db="EMBL/GenBank/DDBJ databases">
        <title>Annotation for the trematode Fasciolopsis buski.</title>
        <authorList>
            <person name="Choi Y.-J."/>
        </authorList>
    </citation>
    <scope>NUCLEOTIDE SEQUENCE</scope>
    <source>
        <strain evidence="3">HT</strain>
        <tissue evidence="3">Whole worm</tissue>
    </source>
</reference>
<organism evidence="3 4">
    <name type="scientific">Fasciolopsis buskii</name>
    <dbReference type="NCBI Taxonomy" id="27845"/>
    <lineage>
        <taxon>Eukaryota</taxon>
        <taxon>Metazoa</taxon>
        <taxon>Spiralia</taxon>
        <taxon>Lophotrochozoa</taxon>
        <taxon>Platyhelminthes</taxon>
        <taxon>Trematoda</taxon>
        <taxon>Digenea</taxon>
        <taxon>Plagiorchiida</taxon>
        <taxon>Echinostomata</taxon>
        <taxon>Echinostomatoidea</taxon>
        <taxon>Fasciolidae</taxon>
        <taxon>Fasciolopsis</taxon>
    </lineage>
</organism>
<name>A0A8E0RVC3_9TREM</name>
<feature type="compositionally biased region" description="Polar residues" evidence="1">
    <location>
        <begin position="67"/>
        <end position="80"/>
    </location>
</feature>
<gene>
    <name evidence="3" type="ORF">FBUS_00169</name>
</gene>
<dbReference type="SUPFAM" id="SSF50156">
    <property type="entry name" value="PDZ domain-like"/>
    <property type="match status" value="1"/>
</dbReference>
<protein>
    <recommendedName>
        <fullName evidence="2">PDZ domain-containing protein</fullName>
    </recommendedName>
</protein>
<dbReference type="CDD" id="cd00136">
    <property type="entry name" value="PDZ_canonical"/>
    <property type="match status" value="1"/>
</dbReference>
<dbReference type="Gene3D" id="2.30.42.10">
    <property type="match status" value="1"/>
</dbReference>
<accession>A0A8E0RVC3</accession>
<dbReference type="InterPro" id="IPR036034">
    <property type="entry name" value="PDZ_sf"/>
</dbReference>
<proteinExistence type="predicted"/>
<feature type="domain" description="PDZ" evidence="2">
    <location>
        <begin position="186"/>
        <end position="235"/>
    </location>
</feature>
<comment type="caution">
    <text evidence="3">The sequence shown here is derived from an EMBL/GenBank/DDBJ whole genome shotgun (WGS) entry which is preliminary data.</text>
</comment>
<dbReference type="AlphaFoldDB" id="A0A8E0RVC3"/>
<feature type="compositionally biased region" description="Low complexity" evidence="1">
    <location>
        <begin position="56"/>
        <end position="66"/>
    </location>
</feature>
<dbReference type="EMBL" id="LUCM01006299">
    <property type="protein sequence ID" value="KAA0191488.1"/>
    <property type="molecule type" value="Genomic_DNA"/>
</dbReference>
<evidence type="ECO:0000259" key="2">
    <source>
        <dbReference type="PROSITE" id="PS50106"/>
    </source>
</evidence>
<feature type="region of interest" description="Disordered" evidence="1">
    <location>
        <begin position="21"/>
        <end position="80"/>
    </location>
</feature>
<feature type="compositionally biased region" description="Polar residues" evidence="1">
    <location>
        <begin position="31"/>
        <end position="55"/>
    </location>
</feature>
<evidence type="ECO:0000256" key="1">
    <source>
        <dbReference type="SAM" id="MobiDB-lite"/>
    </source>
</evidence>
<dbReference type="Pfam" id="PF00595">
    <property type="entry name" value="PDZ"/>
    <property type="match status" value="1"/>
</dbReference>
<sequence length="235" mass="26133">MVDELDGDRIHCFTPTTHRAYGVKLHREQPPQRNQSNSTLSFSMPNYSPSIHSPFNNDNNNNTNDNGTEYSPQMQSESNQPRTAVIYYSTKSGLYGNVRATTGDKVIPSDKWPVAKPRQRRLRKPKPVVDTALHQERGWDEDMESSKSSQGNHLIADMETNVRPSGDEEEGNQQWNLFSHLPITTEVIIHKKPGGFGFSIAGGRSMTAEGSEMSTDIFVTRVNPSGAANQDGGLQ</sequence>
<dbReference type="Proteomes" id="UP000728185">
    <property type="component" value="Unassembled WGS sequence"/>
</dbReference>
<dbReference type="PROSITE" id="PS50106">
    <property type="entry name" value="PDZ"/>
    <property type="match status" value="1"/>
</dbReference>
<evidence type="ECO:0000313" key="4">
    <source>
        <dbReference type="Proteomes" id="UP000728185"/>
    </source>
</evidence>
<dbReference type="InterPro" id="IPR001478">
    <property type="entry name" value="PDZ"/>
</dbReference>
<evidence type="ECO:0000313" key="3">
    <source>
        <dbReference type="EMBL" id="KAA0191488.1"/>
    </source>
</evidence>
<keyword evidence="4" id="KW-1185">Reference proteome</keyword>